<proteinExistence type="inferred from homology"/>
<reference evidence="8 9" key="1">
    <citation type="submission" date="2019-10" db="EMBL/GenBank/DDBJ databases">
        <title>Genomic and transcriptomic insights into the perfect genentic adaptation of a filamentous nitrogen-fixing cyanobacterium to rice fields.</title>
        <authorList>
            <person name="Chen Z."/>
        </authorList>
    </citation>
    <scope>NUCLEOTIDE SEQUENCE [LARGE SCALE GENOMIC DNA]</scope>
    <source>
        <strain evidence="8">CCNUC1</strain>
    </source>
</reference>
<sequence>MGIFQSNLNYAIAHQAPRAVEAPGFIRGGKAQANLFAFQKIFVTCDIIVLMEQVLTLVCKLNPTSEQIAQIETTLKAFADACNYANQQVKPQITSKTTIQNMVYQDLRSMFGLSANLAVRACARVGANRKTAKQKNKPVLIFKPTSADYDARIFAFREKDWTVSLTLSEGREHIKLDVGNYQQGKLKGRKPTSAQLCKHRDGSYYIHIQTKDEVPEPLKPTNVIGVDFGRRDIAVTSNGDKWDGKQIDEVRDRYAKTRASLQQKAIIGTRSTRRRARQILQRLSGRERRFQQWLNHQISVAVIQQAKNAKAIVAIENLTGIRERTNTQPRSKVERRRSNSWSFYQLRCFLEYKGIKEGVEVIAVPPAYTSQTCHQCLHIGLRSDKRFKCGNCKWHGDADLNGAKMISLLGQSVSLPGGSGYLCCNLSTDSSGLLQSPAL</sequence>
<feature type="domain" description="Cas12f1-like TNB" evidence="7">
    <location>
        <begin position="343"/>
        <end position="406"/>
    </location>
</feature>
<dbReference type="AlphaFoldDB" id="A0A5P8W9K2"/>
<dbReference type="InterPro" id="IPR001959">
    <property type="entry name" value="Transposase"/>
</dbReference>
<dbReference type="Pfam" id="PF07282">
    <property type="entry name" value="Cas12f1-like_TNB"/>
    <property type="match status" value="1"/>
</dbReference>
<comment type="similarity">
    <text evidence="2">In the N-terminal section; belongs to the transposase 2 family.</text>
</comment>
<dbReference type="NCBIfam" id="NF040570">
    <property type="entry name" value="guided_TnpB"/>
    <property type="match status" value="1"/>
</dbReference>
<dbReference type="Proteomes" id="UP000326678">
    <property type="component" value="Chromosome Gxm1"/>
</dbReference>
<organism evidence="8 9">
    <name type="scientific">Nostoc sphaeroides CCNUC1</name>
    <dbReference type="NCBI Taxonomy" id="2653204"/>
    <lineage>
        <taxon>Bacteria</taxon>
        <taxon>Bacillati</taxon>
        <taxon>Cyanobacteriota</taxon>
        <taxon>Cyanophyceae</taxon>
        <taxon>Nostocales</taxon>
        <taxon>Nostocaceae</taxon>
        <taxon>Nostoc</taxon>
    </lineage>
</organism>
<keyword evidence="9" id="KW-1185">Reference proteome</keyword>
<evidence type="ECO:0000256" key="4">
    <source>
        <dbReference type="ARBA" id="ARBA00023125"/>
    </source>
</evidence>
<dbReference type="NCBIfam" id="TIGR01766">
    <property type="entry name" value="IS200/IS605 family accessory protein TnpB-like domain"/>
    <property type="match status" value="1"/>
</dbReference>
<evidence type="ECO:0000313" key="9">
    <source>
        <dbReference type="Proteomes" id="UP000326678"/>
    </source>
</evidence>
<keyword evidence="5" id="KW-0233">DNA recombination</keyword>
<evidence type="ECO:0000259" key="6">
    <source>
        <dbReference type="Pfam" id="PF01385"/>
    </source>
</evidence>
<gene>
    <name evidence="8" type="ORF">GXM_06957</name>
</gene>
<evidence type="ECO:0000256" key="1">
    <source>
        <dbReference type="ARBA" id="ARBA00008761"/>
    </source>
</evidence>
<dbReference type="GO" id="GO:0006310">
    <property type="term" value="P:DNA recombination"/>
    <property type="evidence" value="ECO:0007669"/>
    <property type="project" value="UniProtKB-KW"/>
</dbReference>
<dbReference type="PANTHER" id="PTHR30405:SF11">
    <property type="entry name" value="RNA-GUIDED DNA ENDONUCLEASE RV2885C-RELATED"/>
    <property type="match status" value="1"/>
</dbReference>
<keyword evidence="4" id="KW-0238">DNA-binding</keyword>
<keyword evidence="3" id="KW-0815">Transposition</keyword>
<evidence type="ECO:0000256" key="2">
    <source>
        <dbReference type="ARBA" id="ARBA00011044"/>
    </source>
</evidence>
<dbReference type="Pfam" id="PF01385">
    <property type="entry name" value="OrfB_IS605"/>
    <property type="match status" value="1"/>
</dbReference>
<dbReference type="PANTHER" id="PTHR30405">
    <property type="entry name" value="TRANSPOSASE"/>
    <property type="match status" value="1"/>
</dbReference>
<dbReference type="GO" id="GO:0032196">
    <property type="term" value="P:transposition"/>
    <property type="evidence" value="ECO:0007669"/>
    <property type="project" value="UniProtKB-KW"/>
</dbReference>
<accession>A0A5P8W9K2</accession>
<dbReference type="InterPro" id="IPR051399">
    <property type="entry name" value="RNA-guided_DNA_endo/Transpos"/>
</dbReference>
<dbReference type="InterPro" id="IPR010095">
    <property type="entry name" value="Cas12f1-like_TNB"/>
</dbReference>
<dbReference type="GO" id="GO:0003677">
    <property type="term" value="F:DNA binding"/>
    <property type="evidence" value="ECO:0007669"/>
    <property type="project" value="UniProtKB-KW"/>
</dbReference>
<evidence type="ECO:0000256" key="3">
    <source>
        <dbReference type="ARBA" id="ARBA00022578"/>
    </source>
</evidence>
<protein>
    <submittedName>
        <fullName evidence="8">Transposase</fullName>
    </submittedName>
</protein>
<name>A0A5P8W9K2_9NOSO</name>
<feature type="domain" description="Probable transposase IS891/IS1136/IS1341" evidence="6">
    <location>
        <begin position="208"/>
        <end position="309"/>
    </location>
</feature>
<evidence type="ECO:0000256" key="5">
    <source>
        <dbReference type="ARBA" id="ARBA00023172"/>
    </source>
</evidence>
<evidence type="ECO:0000313" key="8">
    <source>
        <dbReference type="EMBL" id="QFS49463.1"/>
    </source>
</evidence>
<dbReference type="EMBL" id="CP045226">
    <property type="protein sequence ID" value="QFS49463.1"/>
    <property type="molecule type" value="Genomic_DNA"/>
</dbReference>
<evidence type="ECO:0000259" key="7">
    <source>
        <dbReference type="Pfam" id="PF07282"/>
    </source>
</evidence>
<comment type="similarity">
    <text evidence="1">In the C-terminal section; belongs to the transposase 35 family.</text>
</comment>
<dbReference type="KEGG" id="nsh:GXM_06957"/>